<dbReference type="Pfam" id="PF00851">
    <property type="entry name" value="Peptidase_C6"/>
    <property type="match status" value="1"/>
</dbReference>
<dbReference type="InterPro" id="IPR043502">
    <property type="entry name" value="DNA/RNA_pol_sf"/>
</dbReference>
<keyword evidence="18" id="KW-0808">Transferase</keyword>
<evidence type="ECO:0000256" key="14">
    <source>
        <dbReference type="ARBA" id="ARBA00022562"/>
    </source>
</evidence>
<dbReference type="InterPro" id="IPR011545">
    <property type="entry name" value="DEAD/DEAH_box_helicase_dom"/>
</dbReference>
<dbReference type="CDD" id="cd23175">
    <property type="entry name" value="ps-ssRNAv_Potyviridae_RdRp"/>
    <property type="match status" value="1"/>
</dbReference>
<keyword evidence="10" id="KW-1139">Helical capsid protein</keyword>
<evidence type="ECO:0000256" key="6">
    <source>
        <dbReference type="ARBA" id="ARBA00020107"/>
    </source>
</evidence>
<evidence type="ECO:0000256" key="17">
    <source>
        <dbReference type="ARBA" id="ARBA00022670"/>
    </source>
</evidence>
<dbReference type="InterPro" id="IPR002540">
    <property type="entry name" value="Pept_S30_P1_potyvir"/>
</dbReference>
<dbReference type="PROSITE" id="PS51436">
    <property type="entry name" value="POTYVIRUS_NIA_PRO"/>
    <property type="match status" value="1"/>
</dbReference>
<dbReference type="Pfam" id="PF00863">
    <property type="entry name" value="Peptidase_C4"/>
    <property type="match status" value="1"/>
</dbReference>
<dbReference type="Pfam" id="PF00270">
    <property type="entry name" value="DEAD"/>
    <property type="match status" value="1"/>
</dbReference>
<evidence type="ECO:0000256" key="32">
    <source>
        <dbReference type="PROSITE-ProRule" id="PRU01080"/>
    </source>
</evidence>
<feature type="domain" description="Helicase ATP-binding" evidence="37">
    <location>
        <begin position="1227"/>
        <end position="1379"/>
    </location>
</feature>
<dbReference type="InterPro" id="IPR043128">
    <property type="entry name" value="Rev_trsase/Diguanyl_cyclase"/>
</dbReference>
<feature type="region of interest" description="Disordered" evidence="34">
    <location>
        <begin position="2803"/>
        <end position="2867"/>
    </location>
</feature>
<dbReference type="GO" id="GO:0042025">
    <property type="term" value="C:host cell nucleus"/>
    <property type="evidence" value="ECO:0007669"/>
    <property type="project" value="UniProtKB-SubCell"/>
</dbReference>
<dbReference type="PRINTS" id="PR00966">
    <property type="entry name" value="NIAPOTYPTASE"/>
</dbReference>
<dbReference type="GO" id="GO:0005524">
    <property type="term" value="F:ATP binding"/>
    <property type="evidence" value="ECO:0007669"/>
    <property type="project" value="UniProtKB-KW"/>
</dbReference>
<evidence type="ECO:0000313" key="42">
    <source>
        <dbReference type="EMBL" id="AYD60113.1"/>
    </source>
</evidence>
<dbReference type="SMART" id="SM00487">
    <property type="entry name" value="DEXDc"/>
    <property type="match status" value="1"/>
</dbReference>
<dbReference type="InterPro" id="IPR031159">
    <property type="entry name" value="HC_PRO_CPD_dom"/>
</dbReference>
<keyword evidence="27" id="KW-0899">Viral immunoevasion</keyword>
<evidence type="ECO:0000256" key="23">
    <source>
        <dbReference type="ARBA" id="ARBA00022807"/>
    </source>
</evidence>
<dbReference type="GO" id="GO:0006351">
    <property type="term" value="P:DNA-templated transcription"/>
    <property type="evidence" value="ECO:0007669"/>
    <property type="project" value="InterPro"/>
</dbReference>
<evidence type="ECO:0000256" key="25">
    <source>
        <dbReference type="ARBA" id="ARBA00022844"/>
    </source>
</evidence>
<dbReference type="PROSITE" id="PS51871">
    <property type="entry name" value="PV_P1_PRO"/>
    <property type="match status" value="1"/>
</dbReference>
<evidence type="ECO:0000259" key="38">
    <source>
        <dbReference type="PROSITE" id="PS51194"/>
    </source>
</evidence>
<feature type="active site" description="For helper component proteinase activity" evidence="32">
    <location>
        <position position="714"/>
    </location>
</feature>
<dbReference type="PROSITE" id="PS50507">
    <property type="entry name" value="RDRP_SSRNA_POS"/>
    <property type="match status" value="1"/>
</dbReference>
<feature type="domain" description="Peptidase C4" evidence="39">
    <location>
        <begin position="2040"/>
        <end position="2258"/>
    </location>
</feature>
<comment type="function">
    <text evidence="31">Mediates the cap-independent, EIF4E-dependent translation of viral genomic RNAs. Binds to the cap-binding site of host EIF4E and thus interferes with the host EIF4E-dependent mRNA export and translation. VPg-RNA directly binds EIF4E and is a template for transcription. Also forms trimeric complexes with EIF4E-EIF4G, which are templates for translation.</text>
</comment>
<dbReference type="EMBL" id="MG711313">
    <property type="protein sequence ID" value="AYD60113.1"/>
    <property type="molecule type" value="Genomic_RNA"/>
</dbReference>
<dbReference type="PANTHER" id="PTHR43519">
    <property type="entry name" value="ATP-DEPENDENT RNA HELICASE HRPB"/>
    <property type="match status" value="1"/>
</dbReference>
<dbReference type="PROSITE" id="PS51194">
    <property type="entry name" value="HELICASE_CTER"/>
    <property type="match status" value="1"/>
</dbReference>
<evidence type="ECO:0000256" key="16">
    <source>
        <dbReference type="ARBA" id="ARBA00022632"/>
    </source>
</evidence>
<evidence type="ECO:0000256" key="9">
    <source>
        <dbReference type="ARBA" id="ARBA00022488"/>
    </source>
</evidence>
<keyword evidence="35" id="KW-0472">Membrane</keyword>
<dbReference type="SUPFAM" id="SSF50494">
    <property type="entry name" value="Trypsin-like serine proteases"/>
    <property type="match status" value="1"/>
</dbReference>
<dbReference type="Pfam" id="PF00680">
    <property type="entry name" value="RdRP_1"/>
    <property type="match status" value="1"/>
</dbReference>
<dbReference type="GO" id="GO:0006508">
    <property type="term" value="P:proteolysis"/>
    <property type="evidence" value="ECO:0007669"/>
    <property type="project" value="UniProtKB-KW"/>
</dbReference>
<evidence type="ECO:0000256" key="21">
    <source>
        <dbReference type="ARBA" id="ARBA00022801"/>
    </source>
</evidence>
<dbReference type="Pfam" id="PF00271">
    <property type="entry name" value="Helicase_C"/>
    <property type="match status" value="1"/>
</dbReference>
<organism evidence="42">
    <name type="scientific">Yam mosaic virus</name>
    <dbReference type="NCBI Taxonomy" id="41460"/>
    <lineage>
        <taxon>Viruses</taxon>
        <taxon>Riboviria</taxon>
        <taxon>Orthornavirae</taxon>
        <taxon>Pisuviricota</taxon>
        <taxon>Stelpaviricetes</taxon>
        <taxon>Patatavirales</taxon>
        <taxon>Potyviridae</taxon>
        <taxon>Potyvirus</taxon>
        <taxon>Potyvirus yamtesselati</taxon>
    </lineage>
</organism>
<evidence type="ECO:0000259" key="37">
    <source>
        <dbReference type="PROSITE" id="PS51192"/>
    </source>
</evidence>
<dbReference type="InterPro" id="IPR027417">
    <property type="entry name" value="P-loop_NTPase"/>
</dbReference>
<comment type="function">
    <text evidence="28">Involved in aphid transmission, cell-to-cell and systemis movement, encapsidation of the viral RNA and in the regulation of viral RNA amplification.</text>
</comment>
<comment type="catalytic activity">
    <reaction evidence="1">
        <text>Hydrolyzes glutaminyl bonds, and activity is further restricted by preferences for the amino acids in P6 - P1' that vary with the species of potyvirus, e.g. Glu-Xaa-Xaa-Tyr-Xaa-Gln-|-(Ser or Gly) for the enzyme from tobacco etch virus. The natural substrate is the viral polyprotein, but other proteins and oligopeptides containing the appropriate consensus sequence are also cleaved.</text>
        <dbReference type="EC" id="3.4.22.44"/>
    </reaction>
</comment>
<dbReference type="Gene3D" id="3.40.50.300">
    <property type="entry name" value="P-loop containing nucleotide triphosphate hydrolases"/>
    <property type="match status" value="2"/>
</dbReference>
<evidence type="ECO:0000256" key="22">
    <source>
        <dbReference type="ARBA" id="ARBA00022806"/>
    </source>
</evidence>
<comment type="similarity">
    <text evidence="5 33">Belongs to the potyviridae genome polyprotein family.</text>
</comment>
<evidence type="ECO:0000256" key="33">
    <source>
        <dbReference type="RuleBase" id="RU003351"/>
    </source>
</evidence>
<comment type="function">
    <text evidence="29">Has helicase activity. It may be involved in replication.</text>
</comment>
<evidence type="ECO:0000256" key="13">
    <source>
        <dbReference type="ARBA" id="ARBA00022561"/>
    </source>
</evidence>
<keyword evidence="15" id="KW-0945">Host-virus interaction</keyword>
<dbReference type="InterPro" id="IPR007094">
    <property type="entry name" value="RNA-dir_pol_PSvirus"/>
</dbReference>
<evidence type="ECO:0000256" key="5">
    <source>
        <dbReference type="ARBA" id="ARBA00006064"/>
    </source>
</evidence>
<evidence type="ECO:0000259" key="41">
    <source>
        <dbReference type="PROSITE" id="PS51871"/>
    </source>
</evidence>
<accession>A0A386IQF4</accession>
<evidence type="ECO:0000256" key="2">
    <source>
        <dbReference type="ARBA" id="ARBA00001848"/>
    </source>
</evidence>
<evidence type="ECO:0000256" key="7">
    <source>
        <dbReference type="ARBA" id="ARBA00022463"/>
    </source>
</evidence>
<keyword evidence="25" id="KW-0946">Virion</keyword>
<evidence type="ECO:0000256" key="20">
    <source>
        <dbReference type="ARBA" id="ARBA00022741"/>
    </source>
</evidence>
<dbReference type="SUPFAM" id="SSF52540">
    <property type="entry name" value="P-loop containing nucleoside triphosphate hydrolases"/>
    <property type="match status" value="2"/>
</dbReference>
<keyword evidence="7" id="KW-0941">Suppressor of RNA silencing</keyword>
<dbReference type="InterPro" id="IPR009003">
    <property type="entry name" value="Peptidase_S1_PA"/>
</dbReference>
<keyword evidence="26" id="KW-0693">Viral RNA replication</keyword>
<dbReference type="SUPFAM" id="SSF56672">
    <property type="entry name" value="DNA/RNA polymerases"/>
    <property type="match status" value="1"/>
</dbReference>
<evidence type="ECO:0000256" key="8">
    <source>
        <dbReference type="ARBA" id="ARBA00022484"/>
    </source>
</evidence>
<evidence type="ECO:0000256" key="10">
    <source>
        <dbReference type="ARBA" id="ARBA00022497"/>
    </source>
</evidence>
<dbReference type="GO" id="GO:0016818">
    <property type="term" value="F:hydrolase activity, acting on acid anhydrides, in phosphorus-containing anhydrides"/>
    <property type="evidence" value="ECO:0007669"/>
    <property type="project" value="InterPro"/>
</dbReference>
<dbReference type="PROSITE" id="PS51744">
    <property type="entry name" value="HC_PRO_CPD"/>
    <property type="match status" value="1"/>
</dbReference>
<evidence type="ECO:0000259" key="39">
    <source>
        <dbReference type="PROSITE" id="PS51436"/>
    </source>
</evidence>
<dbReference type="GO" id="GO:0004386">
    <property type="term" value="F:helicase activity"/>
    <property type="evidence" value="ECO:0007669"/>
    <property type="project" value="UniProtKB-KW"/>
</dbReference>
<dbReference type="InterPro" id="IPR001592">
    <property type="entry name" value="Poty_coat"/>
</dbReference>
<dbReference type="GO" id="GO:0003968">
    <property type="term" value="F:RNA-directed RNA polymerase activity"/>
    <property type="evidence" value="ECO:0007669"/>
    <property type="project" value="UniProtKB-KW"/>
</dbReference>
<dbReference type="PROSITE" id="PS51192">
    <property type="entry name" value="HELICASE_ATP_BIND_1"/>
    <property type="match status" value="1"/>
</dbReference>
<dbReference type="GO" id="GO:0005198">
    <property type="term" value="F:structural molecule activity"/>
    <property type="evidence" value="ECO:0007669"/>
    <property type="project" value="InterPro"/>
</dbReference>
<evidence type="ECO:0000256" key="11">
    <source>
        <dbReference type="ARBA" id="ARBA00022520"/>
    </source>
</evidence>
<feature type="compositionally biased region" description="Basic and acidic residues" evidence="34">
    <location>
        <begin position="2844"/>
        <end position="2853"/>
    </location>
</feature>
<evidence type="ECO:0000256" key="4">
    <source>
        <dbReference type="ARBA" id="ARBA00004328"/>
    </source>
</evidence>
<feature type="transmembrane region" description="Helical" evidence="35">
    <location>
        <begin position="789"/>
        <end position="806"/>
    </location>
</feature>
<comment type="catalytic activity">
    <reaction evidence="2">
        <text>Hydrolyzes a Gly-|-Gly bond at its own C-terminus, commonly in the sequence -Tyr-Xaa-Val-Gly-|-Gly, in the processing of the potyviral polyprotein.</text>
        <dbReference type="EC" id="3.4.22.45"/>
    </reaction>
</comment>
<keyword evidence="35" id="KW-1133">Transmembrane helix</keyword>
<dbReference type="Gene3D" id="3.90.70.150">
    <property type="entry name" value="Helper component proteinase"/>
    <property type="match status" value="1"/>
</dbReference>
<evidence type="ECO:0000259" key="40">
    <source>
        <dbReference type="PROSITE" id="PS51744"/>
    </source>
</evidence>
<dbReference type="InterPro" id="IPR013648">
    <property type="entry name" value="PP_Potyviridae"/>
</dbReference>
<evidence type="ECO:0000256" key="1">
    <source>
        <dbReference type="ARBA" id="ARBA00000785"/>
    </source>
</evidence>
<feature type="domain" description="RdRp catalytic" evidence="36">
    <location>
        <begin position="2525"/>
        <end position="2649"/>
    </location>
</feature>
<keyword evidence="8" id="KW-0696">RNA-directed RNA polymerase</keyword>
<evidence type="ECO:0000256" key="30">
    <source>
        <dbReference type="ARBA" id="ARBA00034108"/>
    </source>
</evidence>
<dbReference type="SMART" id="SM00490">
    <property type="entry name" value="HELICc"/>
    <property type="match status" value="1"/>
</dbReference>
<dbReference type="InterPro" id="IPR001650">
    <property type="entry name" value="Helicase_C-like"/>
</dbReference>
<evidence type="ECO:0000256" key="34">
    <source>
        <dbReference type="SAM" id="MobiDB-lite"/>
    </source>
</evidence>
<dbReference type="GO" id="GO:0052170">
    <property type="term" value="P:symbiont-mediated suppression of host innate immune response"/>
    <property type="evidence" value="ECO:0007669"/>
    <property type="project" value="UniProtKB-KW"/>
</dbReference>
<dbReference type="InterPro" id="IPR001730">
    <property type="entry name" value="Potyv_NIa-pro_dom"/>
</dbReference>
<comment type="subcellular location">
    <subcellularLocation>
        <location evidence="30">Host cytoplasmic vesicle</location>
    </subcellularLocation>
    <subcellularLocation>
        <location evidence="3">Host nucleus</location>
    </subcellularLocation>
    <subcellularLocation>
        <location evidence="4">Virion</location>
    </subcellularLocation>
</comment>
<evidence type="ECO:0000256" key="28">
    <source>
        <dbReference type="ARBA" id="ARBA00029405"/>
    </source>
</evidence>
<evidence type="ECO:0000256" key="3">
    <source>
        <dbReference type="ARBA" id="ARBA00004147"/>
    </source>
</evidence>
<keyword evidence="19" id="KW-0548">Nucleotidyltransferase</keyword>
<reference evidence="42" key="2">
    <citation type="journal article" date="2018" name="Physiol. Mol. Plant Pathol.">
        <title>Tissue culture and next-generation sequencing: A combined approach for detecting yam (Dioscorea spp.) viruses.</title>
        <authorList>
            <person name="Boemer M."/>
            <person name="Rathnayake A.I."/>
            <person name="Visendi P."/>
            <person name="Sewe S.O."/>
            <person name="Sicat J.P.A."/>
            <person name="Silva G."/>
            <person name="Kumar P.L."/>
            <person name="Seal S.E."/>
        </authorList>
    </citation>
    <scope>NUCLEOTIDE SEQUENCE</scope>
    <source>
        <strain evidence="42">YMV-NG</strain>
    </source>
</reference>
<dbReference type="GO" id="GO:0039694">
    <property type="term" value="P:viral RNA genome replication"/>
    <property type="evidence" value="ECO:0007669"/>
    <property type="project" value="InterPro"/>
</dbReference>
<feature type="domain" description="Peptidase C6" evidence="40">
    <location>
        <begin position="633"/>
        <end position="755"/>
    </location>
</feature>
<evidence type="ECO:0000256" key="29">
    <source>
        <dbReference type="ARBA" id="ARBA00029422"/>
    </source>
</evidence>
<evidence type="ECO:0000256" key="24">
    <source>
        <dbReference type="ARBA" id="ARBA00022840"/>
    </source>
</evidence>
<keyword evidence="35" id="KW-0812">Transmembrane</keyword>
<dbReference type="Gene3D" id="3.30.70.270">
    <property type="match status" value="1"/>
</dbReference>
<evidence type="ECO:0000259" key="36">
    <source>
        <dbReference type="PROSITE" id="PS50507"/>
    </source>
</evidence>
<dbReference type="Pfam" id="PF13608">
    <property type="entry name" value="Potyvirid-P3"/>
    <property type="match status" value="1"/>
</dbReference>
<dbReference type="GO" id="GO:0044161">
    <property type="term" value="C:host cell cytoplasmic vesicle"/>
    <property type="evidence" value="ECO:0007669"/>
    <property type="project" value="UniProtKB-SubCell"/>
</dbReference>
<keyword evidence="17" id="KW-0645">Protease</keyword>
<evidence type="ECO:0000256" key="31">
    <source>
        <dbReference type="ARBA" id="ARBA00045403"/>
    </source>
</evidence>
<evidence type="ECO:0000256" key="15">
    <source>
        <dbReference type="ARBA" id="ARBA00022581"/>
    </source>
</evidence>
<keyword evidence="20" id="KW-0547">Nucleotide-binding</keyword>
<dbReference type="Pfam" id="PF08440">
    <property type="entry name" value="Poty_PP"/>
    <property type="match status" value="1"/>
</dbReference>
<evidence type="ECO:0000256" key="35">
    <source>
        <dbReference type="SAM" id="Phobius"/>
    </source>
</evidence>
<feature type="domain" description="Helicase C-terminal" evidence="38">
    <location>
        <begin position="1398"/>
        <end position="1557"/>
    </location>
</feature>
<dbReference type="InterPro" id="IPR042308">
    <property type="entry name" value="HC_PRO_CPD_sf"/>
</dbReference>
<dbReference type="InterPro" id="IPR001456">
    <property type="entry name" value="HC-pro"/>
</dbReference>
<dbReference type="GO" id="GO:0019029">
    <property type="term" value="C:helical viral capsid"/>
    <property type="evidence" value="ECO:0007669"/>
    <property type="project" value="UniProtKB-KW"/>
</dbReference>
<keyword evidence="16" id="KW-1090">Inhibition of host innate immune response by virus</keyword>
<keyword evidence="21" id="KW-0378">Hydrolase</keyword>
<feature type="transmembrane region" description="Helical" evidence="35">
    <location>
        <begin position="1011"/>
        <end position="1031"/>
    </location>
</feature>
<sequence precursor="true">MAFVMFGQFESTLPLPHSGGASLTVAPNCVAPVKRDKLKEARLQMIKEEAQRDRAWAKLEEETRERYESFQGGSLKKLPYGFVTLKKPSITKLHKERIEKAKQEREDRIFHSMLPSLITHIHVEEQPMKVLKCTATGVIWPLLRSSKQKKPKITPGNPKLTREGFEGFLVAIGKICKRKDMLLEIIDERKMVKAKTCLGSCYVHTKHINGAREKIDLVLSGRQEEMLFSLAKGLSRAPVPLSRLTYGDSGRVLLNPICDTAHSRYKHGLIVRGEHEGKIYDARVKVTKSVALTMRQFSSIPLKYWEGFNEGFIEHRPKQVSHTCASVLDVKACGKVAAIMYQALFQSGRITCTECIRAYMETTQTEMNAKLEPVLDEKIQVLSVLHPQFEHVSSMLKCYRNAIGLVNGNLQAFGEVQRIIGSYTEAPFTHLLELNNILIKGEELKRTDLERASTLVLELARYQRNRTENIKKGSLVSFRNKVSAKSHINTALMCDNQLDANGNFMWGQRGYHAKRFFSTCFKKVDPRNGYAAHRLRRSPNTVRELAIGNLIVSTNLETLRRQMRGISIVSPALTESCVSTLNGNFVYPCCCVTTDDGQPIKSELYTPTKHHLAIGNTGDTKLVDLPEDVKDELYIVEDGYCYVNIFLAMLVDVDEKDAKDFTKKVRDLVVKKLGKWPSLIDVATACAMMTIFAPSTRTSEIPRILVDHVSKTMHVLDSFGSLNTGYHILKANTVQQLIRFANDDLKSEMKDYQVGGLIHHSEHDSRSVKLLIKSVYKPKLMEQILMEEPYLLVFAMVSPCVLLALFNSGSLERATHFWLRQQDDLAFISSALSTLAQKVSTAHSLIDQLDIINEMASPMLDQIFVGTKPNTSYMLAINFLTRIKSRLDTDESLQLAGFRSLMYTSCHHVEKNYVALLELEWKELSWSEKCYLTWQSQKHAWRYSITLVPAKTADFGGKYSASASYALGRMMTKARDVLKTTTNTCIESVQSRARKMVCKSLNAIRYVFPEVLTLINTLVVCGLLISIFSVIDEMVLKHKHAALAAEANEANLNSERIKQLHMLYMNGVGEKNSNGFIEFVAKVNPELVDDVKYACADDVNEVEHQSKRSDECKFEAIIAFIALVLMIFDAERSDCVYRSLTKLKSLVSTTEVSHQSLDDIRTDLTEEKLTVDFELNSSDFHSSPVQEHTFQTWWDRQIVSGRTVPHYRTEGFQMDFTRATAASVVCEIVQSKHKDIMLRGAVGSGKSTGLPSLLMKHGSVLLLEPTRPLAENVTEQLRGDPFYVNATLRMRGFNRFGSAPIMIMTSGFALHYFANNPKELANYSYVLIDECHVLDSSTIAFNCLLKMFDYQGKLIKMSATPPGRECEFVPQHKVDIRVEESLSFQSFVSSQGTGSNADVIQNGNNILVYVASYNEVDTLAQMLTNAKHKVTKVDGRTMKTGKIQIVTTGTEQQKHFVVATNIIENGVTLDVDVVVDFGLKVVPEIDSDSRMIRYKKVSISYGERIQRLGRVGRNKRGVALRIGHTEKGLTEIPAVVATEAALACFAYGLPVSTQGVTTQILSECTVRQVITMFQFEISPFFMANLVRFDGSMHGKIHSILKPFKLRDSEIILNKRAIPTCASQSWLTVAQYRLCGVKLNVDESIKIPFYVKDVPEKIMCEVWDAVKEYKNDAGFGRISSASACKIAYTLQTDAHAIPRTVKIIEALMVAERTKKEHFDSQVGNVCSSSMFSLASITHALRARYNTNHAVENLSILQTAKDSLLEFKNLNLQSSAPDVLEPYGVLEAVHHQSENEMSKYLGLKGRWNKQLLTQDILVMIAVFGGGMWMAYEYLVKSMETVQHQGKNSKRKNQKLKFRDARDKKVGRIVEGDDETIEHYFGEAYTKKGKQSGRTKGMGHKTRKFINMYGYDPKEYEFIRIVDPLTGATLDENAYFDMSLVQEHFGEIRSKYIGEDLLDPQAIQANPGLKAYFVNNTTKKALQIDLTPHIPLLTCRSGTTIAGFPEREGELRQTGPFNVITHDSVPSSNEIDVNKIECATHEGKSMLAGLRDYNPIATAICMICNDSEGYQTKLFGIGFGSFLIVNQHLFKRNNGSLLIKTHHGEFLVKNSTTIKISPCEGRDIALLRLPKDCPPFSQKLNFRAPEEGEKVCMVGSNFQEKSITSTVSEASITRSLPNSHFWQYWITTKEGYCGLPVVALKDGAIVGVHSLTNNNTAVNYFTDLPPNFKDSYLKAPEALTWLQHWKYNPVNVAWGNLKLVSDTPDEPFKVSKLVTDLRTELVKTQGLENQTWLLNSINGNLKAVGKCSNQLVTKHVVKGKCVLFDQYLATHPEEDKFFRPLMGAYQKSRLNREAYIKDIMKYSKPIVIGEVDITAFERALSATIVYMSKKGFHECEYVTDSQTILNALNMKAAVGALYSGKKKDYFEDMNPESVYDHVKSSCLRLYKGKMGVWNGSLKAELRTAEKVNMNKTRTFTAAPLDTLLGGKVCVDDFNNQFYSRCIDFPWTVGMTKFYGGWDELMRKLPEGWVYVDADGSQFDSSLSPYLINAVLNIRLHFMEDWDIGEQMLRNLYTEIVYTPIATPDGTIVKKFKGNNSGQPSTVVDNTLMVMLAMYYSLEKNELELERIHEYCVFFANGDDLIIAIRPDMEHYLDTFEIYFAQLGLNYEFNERTRNREDLWFMSHQAKVVSGMYIPKLEQERIVSILEWDRANKPEHRLEAICAAMVESWGHFELTHEIRKFYQWVLEQAPFNTLAEQGKAPYIAESALRALYTNQAPTSGELANYVQHIMEEFCTDDEVCYVSHQADTQPDDESQTIDAGESTETKNKGKDRISAPSERGGSEQRFSAAKDKSETDKAQSSGGGTLATRDRDIDAGTVGSVLPRLARKSLSNKMVLPMVRGRPILNLDHLVKYEPAQVHLSNTRATQMQFDAWYMAIKSFYEFEDEQMGMIMNGLMVWCIENGTSPNLSGMWTMMDGAEQVEYPLKPIIENAKPTFRQIMMHFSDAAEAYIELRNSKEPYMPRYGIQRNLRDYSLARYAFDFLEITSKTPVRAREAHHQMKAAAIGNKTYKMFGFDGKVGSQEEDTERHAAGDVTKDMHSLLGMRGM</sequence>
<dbReference type="InterPro" id="IPR001205">
    <property type="entry name" value="RNA-dir_pol_C"/>
</dbReference>
<proteinExistence type="inferred from homology"/>
<keyword evidence="13" id="KW-0167">Capsid protein</keyword>
<dbReference type="PANTHER" id="PTHR43519:SF1">
    <property type="entry name" value="ATP-DEPENDENT RNA HELICASE HRPB"/>
    <property type="match status" value="1"/>
</dbReference>
<feature type="compositionally biased region" description="Basic and acidic residues" evidence="34">
    <location>
        <begin position="2819"/>
        <end position="2829"/>
    </location>
</feature>
<dbReference type="Pfam" id="PF00767">
    <property type="entry name" value="Poty_coat"/>
    <property type="match status" value="1"/>
</dbReference>
<feature type="active site" description="For helper component proteinase activity" evidence="32">
    <location>
        <position position="641"/>
    </location>
</feature>
<keyword evidence="22" id="KW-0347">Helicase</keyword>
<dbReference type="GO" id="GO:0004197">
    <property type="term" value="F:cysteine-type endopeptidase activity"/>
    <property type="evidence" value="ECO:0007669"/>
    <property type="project" value="InterPro"/>
</dbReference>
<name>A0A386IQF4_9POTV</name>
<reference evidence="42" key="1">
    <citation type="submission" date="2017-12" db="EMBL/GenBank/DDBJ databases">
        <authorList>
            <person name="Hurst M.R.H."/>
        </authorList>
    </citation>
    <scope>NUCLEOTIDE SEQUENCE</scope>
    <source>
        <strain evidence="42">YMV-NG</strain>
    </source>
</reference>
<keyword evidence="9" id="KW-1036">Host cytoplasmic vesicle</keyword>
<evidence type="ECO:0000256" key="27">
    <source>
        <dbReference type="ARBA" id="ARBA00023280"/>
    </source>
</evidence>
<dbReference type="InterPro" id="IPR043504">
    <property type="entry name" value="Peptidase_S1_PA_chymotrypsin"/>
</dbReference>
<dbReference type="GO" id="GO:0003723">
    <property type="term" value="F:RNA binding"/>
    <property type="evidence" value="ECO:0007669"/>
    <property type="project" value="InterPro"/>
</dbReference>
<evidence type="ECO:0000256" key="26">
    <source>
        <dbReference type="ARBA" id="ARBA00022953"/>
    </source>
</evidence>
<evidence type="ECO:0000256" key="18">
    <source>
        <dbReference type="ARBA" id="ARBA00022679"/>
    </source>
</evidence>
<keyword evidence="12" id="KW-0597">Phosphoprotein</keyword>
<evidence type="ECO:0000256" key="19">
    <source>
        <dbReference type="ARBA" id="ARBA00022695"/>
    </source>
</evidence>
<keyword evidence="14" id="KW-1048">Host nucleus</keyword>
<keyword evidence="11" id="KW-0191">Covalent protein-RNA linkage</keyword>
<keyword evidence="24" id="KW-0067">ATP-binding</keyword>
<dbReference type="Gene3D" id="2.40.10.10">
    <property type="entry name" value="Trypsin-like serine proteases"/>
    <property type="match status" value="2"/>
</dbReference>
<dbReference type="InterPro" id="IPR014001">
    <property type="entry name" value="Helicase_ATP-bd"/>
</dbReference>
<keyword evidence="23" id="KW-0788">Thiol protease</keyword>
<feature type="domain" description="Peptidase S30" evidence="41">
    <location>
        <begin position="159"/>
        <end position="297"/>
    </location>
</feature>
<evidence type="ECO:0000256" key="12">
    <source>
        <dbReference type="ARBA" id="ARBA00022553"/>
    </source>
</evidence>
<dbReference type="InterPro" id="IPR039560">
    <property type="entry name" value="Potyvirid-P3"/>
</dbReference>
<dbReference type="Pfam" id="PF01577">
    <property type="entry name" value="Peptidase_S30"/>
    <property type="match status" value="1"/>
</dbReference>
<protein>
    <recommendedName>
        <fullName evidence="6">Genome polyprotein</fullName>
    </recommendedName>
</protein>